<name>A0AAD3SBG3_NEPGR</name>
<dbReference type="EMBL" id="BSYO01000007">
    <property type="protein sequence ID" value="GMH07972.1"/>
    <property type="molecule type" value="Genomic_DNA"/>
</dbReference>
<gene>
    <name evidence="1" type="ORF">Nepgr_009812</name>
</gene>
<accession>A0AAD3SBG3</accession>
<evidence type="ECO:0000313" key="2">
    <source>
        <dbReference type="Proteomes" id="UP001279734"/>
    </source>
</evidence>
<keyword evidence="2" id="KW-1185">Reference proteome</keyword>
<dbReference type="Proteomes" id="UP001279734">
    <property type="component" value="Unassembled WGS sequence"/>
</dbReference>
<reference evidence="1" key="1">
    <citation type="submission" date="2023-05" db="EMBL/GenBank/DDBJ databases">
        <title>Nepenthes gracilis genome sequencing.</title>
        <authorList>
            <person name="Fukushima K."/>
        </authorList>
    </citation>
    <scope>NUCLEOTIDE SEQUENCE</scope>
    <source>
        <strain evidence="1">SING2019-196</strain>
    </source>
</reference>
<organism evidence="1 2">
    <name type="scientific">Nepenthes gracilis</name>
    <name type="common">Slender pitcher plant</name>
    <dbReference type="NCBI Taxonomy" id="150966"/>
    <lineage>
        <taxon>Eukaryota</taxon>
        <taxon>Viridiplantae</taxon>
        <taxon>Streptophyta</taxon>
        <taxon>Embryophyta</taxon>
        <taxon>Tracheophyta</taxon>
        <taxon>Spermatophyta</taxon>
        <taxon>Magnoliopsida</taxon>
        <taxon>eudicotyledons</taxon>
        <taxon>Gunneridae</taxon>
        <taxon>Pentapetalae</taxon>
        <taxon>Caryophyllales</taxon>
        <taxon>Nepenthaceae</taxon>
        <taxon>Nepenthes</taxon>
    </lineage>
</organism>
<evidence type="ECO:0000313" key="1">
    <source>
        <dbReference type="EMBL" id="GMH07972.1"/>
    </source>
</evidence>
<proteinExistence type="predicted"/>
<comment type="caution">
    <text evidence="1">The sequence shown here is derived from an EMBL/GenBank/DDBJ whole genome shotgun (WGS) entry which is preliminary data.</text>
</comment>
<dbReference type="AlphaFoldDB" id="A0AAD3SBG3"/>
<protein>
    <submittedName>
        <fullName evidence="1">Uncharacterized protein</fullName>
    </submittedName>
</protein>
<sequence>MSYPEVAPALQPASSDVLMDLLSFINLQGEQMAASQFAILSRMTCMLLQVEQVAASQRGFQFIQQNAQPFGDVSTPVMISLRLRRYRFLASRKWRQLASHSIGISEASCGDNCLMVLSLPLG</sequence>